<feature type="compositionally biased region" description="Basic residues" evidence="1">
    <location>
        <begin position="397"/>
        <end position="411"/>
    </location>
</feature>
<dbReference type="GO" id="GO:0035361">
    <property type="term" value="C:Cul8-RING ubiquitin ligase complex"/>
    <property type="evidence" value="ECO:0007669"/>
    <property type="project" value="InterPro"/>
</dbReference>
<dbReference type="InterPro" id="IPR019021">
    <property type="entry name" value="Mms22"/>
</dbReference>
<name>Q6CSS2_KLULA</name>
<dbReference type="EMBL" id="CR382123">
    <property type="protein sequence ID" value="CAH01868.1"/>
    <property type="molecule type" value="Genomic_DNA"/>
</dbReference>
<feature type="region of interest" description="Disordered" evidence="1">
    <location>
        <begin position="436"/>
        <end position="483"/>
    </location>
</feature>
<proteinExistence type="predicted"/>
<dbReference type="HOGENOM" id="CLU_251473_0_0_1"/>
<dbReference type="KEGG" id="kla:KLLA0_C18337g"/>
<reference evidence="2 3" key="1">
    <citation type="journal article" date="2004" name="Nature">
        <title>Genome evolution in yeasts.</title>
        <authorList>
            <consortium name="Genolevures"/>
            <person name="Dujon B."/>
            <person name="Sherman D."/>
            <person name="Fischer G."/>
            <person name="Durrens P."/>
            <person name="Casaregola S."/>
            <person name="Lafontaine I."/>
            <person name="de Montigny J."/>
            <person name="Marck C."/>
            <person name="Neuveglise C."/>
            <person name="Talla E."/>
            <person name="Goffard N."/>
            <person name="Frangeul L."/>
            <person name="Aigle M."/>
            <person name="Anthouard V."/>
            <person name="Babour A."/>
            <person name="Barbe V."/>
            <person name="Barnay S."/>
            <person name="Blanchin S."/>
            <person name="Beckerich J.M."/>
            <person name="Beyne E."/>
            <person name="Bleykasten C."/>
            <person name="Boisrame A."/>
            <person name="Boyer J."/>
            <person name="Cattolico L."/>
            <person name="Confanioleri F."/>
            <person name="de Daruvar A."/>
            <person name="Despons L."/>
            <person name="Fabre E."/>
            <person name="Fairhead C."/>
            <person name="Ferry-Dumazet H."/>
            <person name="Groppi A."/>
            <person name="Hantraye F."/>
            <person name="Hennequin C."/>
            <person name="Jauniaux N."/>
            <person name="Joyet P."/>
            <person name="Kachouri R."/>
            <person name="Kerrest A."/>
            <person name="Koszul R."/>
            <person name="Lemaire M."/>
            <person name="Lesur I."/>
            <person name="Ma L."/>
            <person name="Muller H."/>
            <person name="Nicaud J.M."/>
            <person name="Nikolski M."/>
            <person name="Oztas S."/>
            <person name="Ozier-Kalogeropoulos O."/>
            <person name="Pellenz S."/>
            <person name="Potier S."/>
            <person name="Richard G.F."/>
            <person name="Straub M.L."/>
            <person name="Suleau A."/>
            <person name="Swennene D."/>
            <person name="Tekaia F."/>
            <person name="Wesolowski-Louvel M."/>
            <person name="Westhof E."/>
            <person name="Wirth B."/>
            <person name="Zeniou-Meyer M."/>
            <person name="Zivanovic I."/>
            <person name="Bolotin-Fukuhara M."/>
            <person name="Thierry A."/>
            <person name="Bouchier C."/>
            <person name="Caudron B."/>
            <person name="Scarpelli C."/>
            <person name="Gaillardin C."/>
            <person name="Weissenbach J."/>
            <person name="Wincker P."/>
            <person name="Souciet J.L."/>
        </authorList>
    </citation>
    <scope>NUCLEOTIDE SEQUENCE [LARGE SCALE GENOMIC DNA]</scope>
    <source>
        <strain evidence="3">ATCC 8585 / CBS 2359 / DSM 70799 / NBRC 1267 / NRRL Y-1140 / WM37</strain>
    </source>
</reference>
<dbReference type="Proteomes" id="UP000000598">
    <property type="component" value="Chromosome C"/>
</dbReference>
<organism evidence="2 3">
    <name type="scientific">Kluyveromyces lactis (strain ATCC 8585 / CBS 2359 / DSM 70799 / NBRC 1267 / NRRL Y-1140 / WM37)</name>
    <name type="common">Yeast</name>
    <name type="synonym">Candida sphaerica</name>
    <dbReference type="NCBI Taxonomy" id="284590"/>
    <lineage>
        <taxon>Eukaryota</taxon>
        <taxon>Fungi</taxon>
        <taxon>Dikarya</taxon>
        <taxon>Ascomycota</taxon>
        <taxon>Saccharomycotina</taxon>
        <taxon>Saccharomycetes</taxon>
        <taxon>Saccharomycetales</taxon>
        <taxon>Saccharomycetaceae</taxon>
        <taxon>Kluyveromyces</taxon>
    </lineage>
</organism>
<dbReference type="PANTHER" id="PTHR28122">
    <property type="entry name" value="E3 UBIQUITIN-PROTEIN LIGASE SUBSTRATE RECEPTOR MMS22"/>
    <property type="match status" value="1"/>
</dbReference>
<evidence type="ECO:0000256" key="1">
    <source>
        <dbReference type="SAM" id="MobiDB-lite"/>
    </source>
</evidence>
<dbReference type="InterPro" id="IPR013220">
    <property type="entry name" value="Mms22_budding_yeast"/>
</dbReference>
<sequence length="1452" mass="168151">MNQDSVVPNSEASDEEIVIPLHSEPNVFPIFDDEYQVRVIPGSLDNVAQTPPDIGVYSNSIRRALRKRKAIQKMPYSLDRIRHRQLLQGYDVSNFESLADHINLPSGSRQDITVNTDNGGVLNSSPVKGGLSQQEHSTIASTRLRRHHHFHISDDDDDDEVYGNAELDSDEIRDECHSESDSNQFDRSSLSYDDNVVFRGRQVNIRTGYKGVLPKMAWKKALDNNTVESNRQGRNKNNHYDENSRSKGLAKRKISRRTFNSRDDNLVNELIESDAEIEVGFPETYLRLQNEQDSMEDSKLEEYFLQKYEPEPDSDSDSNPPSSADDITEITSQGIELLTLDDDEKTALETIIFEPSSIEPSSAIAKDSTSEIDFMLTKTQKNRRSLDSKPTILKDKSKRTGIQRHGKKRARNITGSRGRERISMMNKVSPFRKVNSNKATRENSSKNSYREPFSMLGYPKVGKTGDKPDVKETRQENSKAVNRDKNTKKIKNGMKLFTIAPTPNAELNRKAMTFSTVVEELSDKFAVRPIAHIGRYKSTLPSNPNLEVKKPTTILNHSLLEALNKSLTFDSPNVIKLTLNGDNFIVSKFNQNAEETLREMLDSVVKFGGPDYEVNSLAKSLAEFLFSWTSTEVYDIIERFHHEFRAKVNSLRERAKPIHFFFIAVCQLLFLEISRYFSTSISVRNQIPEKITDHIISFFKLYSKCEIINLYRNNDTMTEAISLLRFVIEYLKCEEMLWQKLRRNKFSPAVAGVIAMTFRTNKQCWSMVKVNQTYQDAVSWIKFIGICSNEPYEWEITNDLALDLYAFFKARKFEDFEEESRYQNFPVVPHLEDELRETLFNTFINILESCRFSTSTLEKLTPMSKIHDLNSPSLFVNRLNLLLTLAYQSTYSYERHFEELLEQYVLNLDLDVHQVIIKAMLEGSLSFFSISHEKKHTVKGKWVPMLWKKVSIYKLNSINKVWRSFWKNLKDILPHLSKSRVAILRSFQSILHNMLLSDKKLNQATQLLDIYVESLEILNTDWIQTHVLQLLVSKAKENVTYLHYYCKIAKYLTCKNALTWWSLFHYNTFEDNESISVTYYTFLAEECDASTFSQMKLTVYQKILARLIKQTDPSLINLINVMASRDSKLQIKIRQTTMNENVNIMKQFLLALYSAGYTTLFHAFLNDLKDVYFQDSAEYEFIKDIVLFLNYKMIDTVRLYPVFIHLRSVFHINDEETENSALREYLRGLPSDNDRLLYLVERVLSTLENNMNITSLMETMKKAVKDKCFDDDIRTFSTVLSELPLKSPDIQLPPLLIVCVIFLELLNDRIESSPLRPSEARTESFIGLVYSISSNIHFCSQQLTLHEMKAPMRQYYRFFYNLLRMSLGFSQHRKIKSFLQNELSGLPNIETLRSSSVDCTFVDLNFERRFTDCLSKHSFNNFDLSAAFSSSEFLAVDIDYMTMISNEFLITT</sequence>
<accession>Q6CSS2</accession>
<protein>
    <submittedName>
        <fullName evidence="2">KLLA0C18337p</fullName>
    </submittedName>
</protein>
<dbReference type="InParanoid" id="Q6CSS2"/>
<dbReference type="PANTHER" id="PTHR28122:SF1">
    <property type="entry name" value="E3 UBIQUITIN-PROTEIN LIGASE SUBSTRATE RECEPTOR MMS22"/>
    <property type="match status" value="1"/>
</dbReference>
<feature type="compositionally biased region" description="Basic and acidic residues" evidence="1">
    <location>
        <begin position="463"/>
        <end position="483"/>
    </location>
</feature>
<dbReference type="GO" id="GO:0005634">
    <property type="term" value="C:nucleus"/>
    <property type="evidence" value="ECO:0007669"/>
    <property type="project" value="InterPro"/>
</dbReference>
<gene>
    <name evidence="2" type="ORF">KLLA0_C18337g</name>
</gene>
<dbReference type="STRING" id="284590.Q6CSS2"/>
<dbReference type="GO" id="GO:0031297">
    <property type="term" value="P:replication fork processing"/>
    <property type="evidence" value="ECO:0007669"/>
    <property type="project" value="InterPro"/>
</dbReference>
<keyword evidence="3" id="KW-1185">Reference proteome</keyword>
<dbReference type="eggNOG" id="ENOG502R0S3">
    <property type="taxonomic scope" value="Eukaryota"/>
</dbReference>
<dbReference type="PIRSF" id="PIRSF007808">
    <property type="entry name" value="MMS22"/>
    <property type="match status" value="1"/>
</dbReference>
<dbReference type="Pfam" id="PF09462">
    <property type="entry name" value="Mus7"/>
    <property type="match status" value="1"/>
</dbReference>
<dbReference type="GO" id="GO:0000724">
    <property type="term" value="P:double-strand break repair via homologous recombination"/>
    <property type="evidence" value="ECO:0007669"/>
    <property type="project" value="TreeGrafter"/>
</dbReference>
<feature type="region of interest" description="Disordered" evidence="1">
    <location>
        <begin position="397"/>
        <end position="417"/>
    </location>
</feature>
<dbReference type="PaxDb" id="284590-Q6CSS2"/>
<evidence type="ECO:0000313" key="3">
    <source>
        <dbReference type="Proteomes" id="UP000000598"/>
    </source>
</evidence>
<evidence type="ECO:0000313" key="2">
    <source>
        <dbReference type="EMBL" id="CAH01868.1"/>
    </source>
</evidence>
<dbReference type="OMA" id="IHFYQIA"/>
<feature type="region of interest" description="Disordered" evidence="1">
    <location>
        <begin position="224"/>
        <end position="254"/>
    </location>
</feature>
<dbReference type="FunCoup" id="Q6CSS2">
    <property type="interactions" value="571"/>
</dbReference>